<dbReference type="AlphaFoldDB" id="A0A251Q030"/>
<dbReference type="Proteomes" id="UP000006882">
    <property type="component" value="Chromosome G3"/>
</dbReference>
<protein>
    <submittedName>
        <fullName evidence="1">Uncharacterized protein</fullName>
    </submittedName>
</protein>
<organism evidence="1 2">
    <name type="scientific">Prunus persica</name>
    <name type="common">Peach</name>
    <name type="synonym">Amygdalus persica</name>
    <dbReference type="NCBI Taxonomy" id="3760"/>
    <lineage>
        <taxon>Eukaryota</taxon>
        <taxon>Viridiplantae</taxon>
        <taxon>Streptophyta</taxon>
        <taxon>Embryophyta</taxon>
        <taxon>Tracheophyta</taxon>
        <taxon>Spermatophyta</taxon>
        <taxon>Magnoliopsida</taxon>
        <taxon>eudicotyledons</taxon>
        <taxon>Gunneridae</taxon>
        <taxon>Pentapetalae</taxon>
        <taxon>rosids</taxon>
        <taxon>fabids</taxon>
        <taxon>Rosales</taxon>
        <taxon>Rosaceae</taxon>
        <taxon>Amygdaloideae</taxon>
        <taxon>Amygdaleae</taxon>
        <taxon>Prunus</taxon>
    </lineage>
</organism>
<evidence type="ECO:0000313" key="2">
    <source>
        <dbReference type="Proteomes" id="UP000006882"/>
    </source>
</evidence>
<dbReference type="Gramene" id="ONI17173">
    <property type="protein sequence ID" value="ONI17173"/>
    <property type="gene ID" value="PRUPE_3G142700"/>
</dbReference>
<sequence length="92" mass="10341">MVKLGSSPNRSQYRIDPRTEVHLQFGLFLSFTLDSTRPENRALLLFSPRVSQKLTRPKPCPGLENSYKLVANGSKALKRSKGIDLTIISLIK</sequence>
<evidence type="ECO:0000313" key="1">
    <source>
        <dbReference type="EMBL" id="ONI17173.1"/>
    </source>
</evidence>
<dbReference type="EMBL" id="CM007653">
    <property type="protein sequence ID" value="ONI17173.1"/>
    <property type="molecule type" value="Genomic_DNA"/>
</dbReference>
<accession>A0A251Q030</accession>
<name>A0A251Q030_PRUPE</name>
<gene>
    <name evidence="1" type="ORF">PRUPE_3G142700</name>
</gene>
<reference evidence="1 2" key="1">
    <citation type="journal article" date="2013" name="Nat. Genet.">
        <title>The high-quality draft genome of peach (Prunus persica) identifies unique patterns of genetic diversity, domestication and genome evolution.</title>
        <authorList>
            <consortium name="International Peach Genome Initiative"/>
            <person name="Verde I."/>
            <person name="Abbott A.G."/>
            <person name="Scalabrin S."/>
            <person name="Jung S."/>
            <person name="Shu S."/>
            <person name="Marroni F."/>
            <person name="Zhebentyayeva T."/>
            <person name="Dettori M.T."/>
            <person name="Grimwood J."/>
            <person name="Cattonaro F."/>
            <person name="Zuccolo A."/>
            <person name="Rossini L."/>
            <person name="Jenkins J."/>
            <person name="Vendramin E."/>
            <person name="Meisel L.A."/>
            <person name="Decroocq V."/>
            <person name="Sosinski B."/>
            <person name="Prochnik S."/>
            <person name="Mitros T."/>
            <person name="Policriti A."/>
            <person name="Cipriani G."/>
            <person name="Dondini L."/>
            <person name="Ficklin S."/>
            <person name="Goodstein D.M."/>
            <person name="Xuan P."/>
            <person name="Del Fabbro C."/>
            <person name="Aramini V."/>
            <person name="Copetti D."/>
            <person name="Gonzalez S."/>
            <person name="Horner D.S."/>
            <person name="Falchi R."/>
            <person name="Lucas S."/>
            <person name="Mica E."/>
            <person name="Maldonado J."/>
            <person name="Lazzari B."/>
            <person name="Bielenberg D."/>
            <person name="Pirona R."/>
            <person name="Miculan M."/>
            <person name="Barakat A."/>
            <person name="Testolin R."/>
            <person name="Stella A."/>
            <person name="Tartarini S."/>
            <person name="Tonutti P."/>
            <person name="Arus P."/>
            <person name="Orellana A."/>
            <person name="Wells C."/>
            <person name="Main D."/>
            <person name="Vizzotto G."/>
            <person name="Silva H."/>
            <person name="Salamini F."/>
            <person name="Schmutz J."/>
            <person name="Morgante M."/>
            <person name="Rokhsar D.S."/>
        </authorList>
    </citation>
    <scope>NUCLEOTIDE SEQUENCE [LARGE SCALE GENOMIC DNA]</scope>
    <source>
        <strain evidence="2">cv. Nemared</strain>
    </source>
</reference>
<proteinExistence type="predicted"/>
<keyword evidence="2" id="KW-1185">Reference proteome</keyword>